<feature type="region of interest" description="Disordered" evidence="1">
    <location>
        <begin position="150"/>
        <end position="170"/>
    </location>
</feature>
<feature type="compositionally biased region" description="Basic residues" evidence="1">
    <location>
        <begin position="73"/>
        <end position="84"/>
    </location>
</feature>
<feature type="region of interest" description="Disordered" evidence="1">
    <location>
        <begin position="231"/>
        <end position="329"/>
    </location>
</feature>
<feature type="compositionally biased region" description="Basic and acidic residues" evidence="1">
    <location>
        <begin position="97"/>
        <end position="109"/>
    </location>
</feature>
<gene>
    <name evidence="2" type="ORF">AVDCRST_MAG41-1398</name>
</gene>
<evidence type="ECO:0000313" key="2">
    <source>
        <dbReference type="EMBL" id="CAA9240786.1"/>
    </source>
</evidence>
<feature type="compositionally biased region" description="Basic residues" evidence="1">
    <location>
        <begin position="110"/>
        <end position="120"/>
    </location>
</feature>
<organism evidence="2">
    <name type="scientific">uncultured Mycobacteriales bacterium</name>
    <dbReference type="NCBI Taxonomy" id="581187"/>
    <lineage>
        <taxon>Bacteria</taxon>
        <taxon>Bacillati</taxon>
        <taxon>Actinomycetota</taxon>
        <taxon>Actinomycetes</taxon>
        <taxon>Mycobacteriales</taxon>
        <taxon>environmental samples</taxon>
    </lineage>
</organism>
<feature type="region of interest" description="Disordered" evidence="1">
    <location>
        <begin position="1"/>
        <end position="125"/>
    </location>
</feature>
<feature type="compositionally biased region" description="Basic and acidic residues" evidence="1">
    <location>
        <begin position="289"/>
        <end position="301"/>
    </location>
</feature>
<sequence>AAVYGSTDFRVDPGAAGQLGPGLRAGRPDGRPARPVPDPAAPAAGGVLRAAAPGAGPGQADPGALLGLADRHRAGRLRQQHRRQPGLGHHLGPAGRHRPDGRPGDDHRRGPGGRRRRRHRGPQEQALRLHRHDHLLHPDRAAGVLVRGAAQGVRRDQGQRVGRPDDPLHRERGVTRHLGVRVGLATAQGPIATPGAADHRARADLVRGLVPVPAGLHARRHVLGIHAVRAGQGPALPQGPAQARPAQRADPDHHGRRARPRRDLRRCGHHRAGLQLERHGQLPDPAGPRAERPQRRARLADRLVVLHRPVQPHRGPSVRGARSAHPAEL</sequence>
<accession>A0A6J4I563</accession>
<feature type="compositionally biased region" description="Low complexity" evidence="1">
    <location>
        <begin position="231"/>
        <end position="246"/>
    </location>
</feature>
<dbReference type="EMBL" id="CADCTP010000131">
    <property type="protein sequence ID" value="CAA9240786.1"/>
    <property type="molecule type" value="Genomic_DNA"/>
</dbReference>
<name>A0A6J4I563_9ACTN</name>
<evidence type="ECO:0000256" key="1">
    <source>
        <dbReference type="SAM" id="MobiDB-lite"/>
    </source>
</evidence>
<protein>
    <submittedName>
        <fullName evidence="2">Oligopeptide transport system permease protein OppB</fullName>
    </submittedName>
</protein>
<reference evidence="2" key="1">
    <citation type="submission" date="2020-02" db="EMBL/GenBank/DDBJ databases">
        <authorList>
            <person name="Meier V. D."/>
        </authorList>
    </citation>
    <scope>NUCLEOTIDE SEQUENCE</scope>
    <source>
        <strain evidence="2">AVDCRST_MAG41</strain>
    </source>
</reference>
<proteinExistence type="predicted"/>
<feature type="compositionally biased region" description="Basic and acidic residues" evidence="1">
    <location>
        <begin position="153"/>
        <end position="170"/>
    </location>
</feature>
<feature type="compositionally biased region" description="Low complexity" evidence="1">
    <location>
        <begin position="41"/>
        <end position="68"/>
    </location>
</feature>
<feature type="compositionally biased region" description="Basic residues" evidence="1">
    <location>
        <begin position="254"/>
        <end position="272"/>
    </location>
</feature>
<feature type="non-terminal residue" evidence="2">
    <location>
        <position position="329"/>
    </location>
</feature>
<feature type="non-terminal residue" evidence="2">
    <location>
        <position position="1"/>
    </location>
</feature>
<dbReference type="AlphaFoldDB" id="A0A6J4I563"/>